<dbReference type="EMBL" id="CH473954">
    <property type="protein sequence ID" value="EDL77384.1"/>
    <property type="molecule type" value="Genomic_DNA"/>
</dbReference>
<dbReference type="Proteomes" id="UP000234681">
    <property type="component" value="Chromosome 8"/>
</dbReference>
<reference evidence="1 2" key="1">
    <citation type="submission" date="2005-09" db="EMBL/GenBank/DDBJ databases">
        <authorList>
            <person name="Mural R.J."/>
            <person name="Li P.W."/>
            <person name="Adams M.D."/>
            <person name="Amanatides P.G."/>
            <person name="Baden-Tillson H."/>
            <person name="Barnstead M."/>
            <person name="Chin S.H."/>
            <person name="Dew I."/>
            <person name="Evans C.A."/>
            <person name="Ferriera S."/>
            <person name="Flanigan M."/>
            <person name="Fosler C."/>
            <person name="Glodek A."/>
            <person name="Gu Z."/>
            <person name="Holt R.A."/>
            <person name="Jennings D."/>
            <person name="Kraft C.L."/>
            <person name="Lu F."/>
            <person name="Nguyen T."/>
            <person name="Nusskern D.R."/>
            <person name="Pfannkoch C.M."/>
            <person name="Sitter C."/>
            <person name="Sutton G.G."/>
            <person name="Venter J.C."/>
            <person name="Wang Z."/>
            <person name="Woodage T."/>
            <person name="Zheng X.H."/>
            <person name="Zhong F."/>
        </authorList>
    </citation>
    <scope>NUCLEOTIDE SEQUENCE [LARGE SCALE GENOMIC DNA]</scope>
    <source>
        <strain>BN</strain>
        <strain evidence="2">Sprague-Dawley</strain>
    </source>
</reference>
<accession>A6I2J3</accession>
<sequence length="99" mass="11016">MDLCMRRFRLGGTHGSWPGPAGCRTDQQKSRTCRSGARGPAANSPHCAGQCTRKYSKKLIAACIWKNDKGYAWPFLRRPYDGVLCQIMRPLSVPVSETT</sequence>
<protein>
    <submittedName>
        <fullName evidence="1">Uncharacterized protein</fullName>
    </submittedName>
</protein>
<dbReference type="AlphaFoldDB" id="A6I2J3"/>
<evidence type="ECO:0000313" key="2">
    <source>
        <dbReference type="Proteomes" id="UP000234681"/>
    </source>
</evidence>
<evidence type="ECO:0000313" key="1">
    <source>
        <dbReference type="EMBL" id="EDL77384.1"/>
    </source>
</evidence>
<proteinExistence type="predicted"/>
<gene>
    <name evidence="1" type="primary">RGD1310507</name>
    <name evidence="1" type="ORF">rCG_25318</name>
</gene>
<organism evidence="1 2">
    <name type="scientific">Rattus norvegicus</name>
    <name type="common">Rat</name>
    <dbReference type="NCBI Taxonomy" id="10116"/>
    <lineage>
        <taxon>Eukaryota</taxon>
        <taxon>Metazoa</taxon>
        <taxon>Chordata</taxon>
        <taxon>Craniata</taxon>
        <taxon>Vertebrata</taxon>
        <taxon>Euteleostomi</taxon>
        <taxon>Mammalia</taxon>
        <taxon>Eutheria</taxon>
        <taxon>Euarchontoglires</taxon>
        <taxon>Glires</taxon>
        <taxon>Rodentia</taxon>
        <taxon>Myomorpha</taxon>
        <taxon>Muroidea</taxon>
        <taxon>Muridae</taxon>
        <taxon>Murinae</taxon>
        <taxon>Rattus</taxon>
    </lineage>
</organism>
<name>A6I2J3_RAT</name>